<evidence type="ECO:0000313" key="9">
    <source>
        <dbReference type="EMBL" id="RRC99693.1"/>
    </source>
</evidence>
<evidence type="ECO:0000256" key="3">
    <source>
        <dbReference type="ARBA" id="ARBA00022519"/>
    </source>
</evidence>
<feature type="domain" description="Mce/MlaD" evidence="8">
    <location>
        <begin position="49"/>
        <end position="138"/>
    </location>
</feature>
<dbReference type="GO" id="GO:0005886">
    <property type="term" value="C:plasma membrane"/>
    <property type="evidence" value="ECO:0007669"/>
    <property type="project" value="UniProtKB-SubCell"/>
</dbReference>
<dbReference type="RefSeq" id="WP_124925883.1">
    <property type="nucleotide sequence ID" value="NZ_BMOH01000006.1"/>
</dbReference>
<comment type="caution">
    <text evidence="9">The sequence shown here is derived from an EMBL/GenBank/DDBJ whole genome shotgun (WGS) entry which is preliminary data.</text>
</comment>
<dbReference type="PANTHER" id="PTHR30462">
    <property type="entry name" value="INTERMEMBRANE TRANSPORT PROTEIN PQIB-RELATED"/>
    <property type="match status" value="1"/>
</dbReference>
<feature type="domain" description="Mce/MlaD" evidence="8">
    <location>
        <begin position="762"/>
        <end position="822"/>
    </location>
</feature>
<keyword evidence="10" id="KW-1185">Reference proteome</keyword>
<dbReference type="PANTHER" id="PTHR30462:SF0">
    <property type="entry name" value="INTERMEMBRANE TRANSPORT PROTEIN YEBT"/>
    <property type="match status" value="1"/>
</dbReference>
<evidence type="ECO:0000256" key="4">
    <source>
        <dbReference type="ARBA" id="ARBA00022692"/>
    </source>
</evidence>
<feature type="domain" description="Mce/MlaD" evidence="8">
    <location>
        <begin position="161"/>
        <end position="221"/>
    </location>
</feature>
<feature type="domain" description="Mce/MlaD" evidence="8">
    <location>
        <begin position="529"/>
        <end position="588"/>
    </location>
</feature>
<dbReference type="EMBL" id="RQXV01000004">
    <property type="protein sequence ID" value="RRC99693.1"/>
    <property type="molecule type" value="Genomic_DNA"/>
</dbReference>
<evidence type="ECO:0000256" key="5">
    <source>
        <dbReference type="ARBA" id="ARBA00022989"/>
    </source>
</evidence>
<evidence type="ECO:0000259" key="8">
    <source>
        <dbReference type="Pfam" id="PF02470"/>
    </source>
</evidence>
<proteinExistence type="predicted"/>
<evidence type="ECO:0000313" key="10">
    <source>
        <dbReference type="Proteomes" id="UP000267535"/>
    </source>
</evidence>
<evidence type="ECO:0000256" key="1">
    <source>
        <dbReference type="ARBA" id="ARBA00004533"/>
    </source>
</evidence>
<accession>A0A3P1SR92</accession>
<name>A0A3P1SR92_9GAMM</name>
<feature type="domain" description="Mce/MlaD" evidence="8">
    <location>
        <begin position="282"/>
        <end position="372"/>
    </location>
</feature>
<comment type="subcellular location">
    <subcellularLocation>
        <location evidence="1">Cell inner membrane</location>
    </subcellularLocation>
</comment>
<evidence type="ECO:0000256" key="6">
    <source>
        <dbReference type="ARBA" id="ARBA00023136"/>
    </source>
</evidence>
<evidence type="ECO:0000256" key="7">
    <source>
        <dbReference type="SAM" id="Phobius"/>
    </source>
</evidence>
<dbReference type="InterPro" id="IPR051800">
    <property type="entry name" value="PqiA-PqiB_transport"/>
</dbReference>
<feature type="domain" description="Mce/MlaD" evidence="8">
    <location>
        <begin position="396"/>
        <end position="455"/>
    </location>
</feature>
<evidence type="ECO:0000256" key="2">
    <source>
        <dbReference type="ARBA" id="ARBA00022475"/>
    </source>
</evidence>
<reference evidence="9 10" key="1">
    <citation type="submission" date="2018-11" db="EMBL/GenBank/DDBJ databases">
        <title>The draft genome sequence of Amphritea balenae JAMM 1525T.</title>
        <authorList>
            <person name="Fang Z."/>
            <person name="Zhang Y."/>
            <person name="Han X."/>
        </authorList>
    </citation>
    <scope>NUCLEOTIDE SEQUENCE [LARGE SCALE GENOMIC DNA]</scope>
    <source>
        <strain evidence="9 10">JAMM 1525</strain>
    </source>
</reference>
<protein>
    <submittedName>
        <fullName evidence="9">MCE family protein</fullName>
    </submittedName>
</protein>
<feature type="domain" description="Mce/MlaD" evidence="8">
    <location>
        <begin position="650"/>
        <end position="713"/>
    </location>
</feature>
<gene>
    <name evidence="9" type="ORF">EHS89_09390</name>
</gene>
<sequence length="880" mass="96405">MSTPQSDNQASMPVIKRHRGPSVVWILPFLAALIAGWLVVKSYQDAGIMIEVQFETAEGLEAGVTKVMYRGLPTGMIKSLQLNDDLKSVTALIEMEKEAANILVESTRFWLVKPQISLSGVKGLDTLLSGYYIEIQPGQGEETTRFIADDEPPPPLKDKKGLYISLLADTAQSIQRGAKVFYRQIEVGEVINFGLSSNAEQIRIELFIEPAYSHLINNNTRFWNASGISLKADLPRIDLRFGSLAAIIAGGISFYSPPNDNGGLNPDHEFHLFADFEAAEDGIAVQVKFPARSALHEGTQVVSQGIKVGRVQQLELSTDLSTLNARLLIDPRASTLLRSGTQFWLPQPKLSLNRLQQLGDLIKGSPIELQPGPGAPQFEFTALNNPPARRPGIPGFDIRLEANQLGSVSYGSPILYRQIQVGEVRGYELNENGSKVFIHATIRPEHADLIKHNSRFWEQSGVQLQAGLEGIKLDSGTLSSTLDGGISFFTPDTKDQQAVKPEHSFHLFRNFDNASKQGRLLYKENADKLSIRVQADSLGSVTVDAPVLYKQLPVGSVSHYALDPVSNSVIIYLLIDKPYRHLVTDQSRFWNSSGIDASLTKEGVQVHSESIQSLLRGGISFSNLNDKGSQAKTRQLFTLHPDQSKALQQGPDIQVTFPSGPNIAEGAKVLYKGVEMGTVERLELTDARGTIKANIALNKQGSLLAHKGSRFWVAAAKIDLSGIDYPETLLLGNHIEALPGTGEIQYNFTGLSEIPPDLPLPGLNIVLETAQLGSLNKRSLLYFRGMPVGSVSGFELSDDSQLVQLFVNIKPRYSNLITPDSQFWSISGVDAEFGLFKGFKLETSNLESFVQGGIAFSTPNPGSAKVIQGTQFPIWERKPE</sequence>
<keyword evidence="2" id="KW-1003">Cell membrane</keyword>
<dbReference type="AlphaFoldDB" id="A0A3P1SR92"/>
<organism evidence="9 10">
    <name type="scientific">Amphritea balenae</name>
    <dbReference type="NCBI Taxonomy" id="452629"/>
    <lineage>
        <taxon>Bacteria</taxon>
        <taxon>Pseudomonadati</taxon>
        <taxon>Pseudomonadota</taxon>
        <taxon>Gammaproteobacteria</taxon>
        <taxon>Oceanospirillales</taxon>
        <taxon>Oceanospirillaceae</taxon>
        <taxon>Amphritea</taxon>
    </lineage>
</organism>
<keyword evidence="5 7" id="KW-1133">Transmembrane helix</keyword>
<keyword evidence="4 7" id="KW-0812">Transmembrane</keyword>
<dbReference type="Pfam" id="PF02470">
    <property type="entry name" value="MlaD"/>
    <property type="match status" value="7"/>
</dbReference>
<feature type="transmembrane region" description="Helical" evidence="7">
    <location>
        <begin position="21"/>
        <end position="40"/>
    </location>
</feature>
<dbReference type="OrthoDB" id="9806984at2"/>
<dbReference type="Proteomes" id="UP000267535">
    <property type="component" value="Unassembled WGS sequence"/>
</dbReference>
<keyword evidence="3" id="KW-0997">Cell inner membrane</keyword>
<dbReference type="InterPro" id="IPR003399">
    <property type="entry name" value="Mce/MlaD"/>
</dbReference>
<keyword evidence="6 7" id="KW-0472">Membrane</keyword>